<dbReference type="RefSeq" id="WP_143877952.1">
    <property type="nucleotide sequence ID" value="NZ_BAABLZ010000002.1"/>
</dbReference>
<protein>
    <submittedName>
        <fullName evidence="2">MerC domain-containing protein</fullName>
    </submittedName>
</protein>
<gene>
    <name evidence="2" type="ORF">FNZ56_00310</name>
</gene>
<reference evidence="2 3" key="1">
    <citation type="submission" date="2019-07" db="EMBL/GenBank/DDBJ databases">
        <title>Lysobacter weifangensis sp. nov., isolated from bensulfuron-methyl contaminated farmland soil.</title>
        <authorList>
            <person name="Zhao H."/>
        </authorList>
    </citation>
    <scope>NUCLEOTIDE SEQUENCE [LARGE SCALE GENOMIC DNA]</scope>
    <source>
        <strain evidence="2 3">CC-Bw-6</strain>
    </source>
</reference>
<sequence length="142" mass="15109">MKPDPRPEGKPPSALLDRIGATGSLVCAVHCALLPLLIALLPSLGIAAWLGDDFERGFVIFATLFGLAILAWSYRRHRTLRALALLLPGLVALWAGILVAPLHHSLVPHALVMTLGGTLVGLAHLANLRLNHGHVHDASCVH</sequence>
<dbReference type="EMBL" id="CP041742">
    <property type="protein sequence ID" value="QDQ72436.1"/>
    <property type="molecule type" value="Genomic_DNA"/>
</dbReference>
<keyword evidence="3" id="KW-1185">Reference proteome</keyword>
<dbReference type="InterPro" id="IPR004891">
    <property type="entry name" value="Mercury-R_MerC"/>
</dbReference>
<feature type="transmembrane region" description="Helical" evidence="1">
    <location>
        <begin position="57"/>
        <end position="75"/>
    </location>
</feature>
<dbReference type="GO" id="GO:0016020">
    <property type="term" value="C:membrane"/>
    <property type="evidence" value="ECO:0007669"/>
    <property type="project" value="InterPro"/>
</dbReference>
<organism evidence="2 3">
    <name type="scientific">Pseudoluteimonas lycopersici</name>
    <dbReference type="NCBI Taxonomy" id="1324796"/>
    <lineage>
        <taxon>Bacteria</taxon>
        <taxon>Pseudomonadati</taxon>
        <taxon>Pseudomonadota</taxon>
        <taxon>Gammaproteobacteria</taxon>
        <taxon>Lysobacterales</taxon>
        <taxon>Lysobacteraceae</taxon>
        <taxon>Pseudoluteimonas</taxon>
    </lineage>
</organism>
<proteinExistence type="predicted"/>
<accession>A0A516V1N2</accession>
<dbReference type="Proteomes" id="UP000315891">
    <property type="component" value="Chromosome"/>
</dbReference>
<dbReference type="GO" id="GO:0015097">
    <property type="term" value="F:mercury ion transmembrane transporter activity"/>
    <property type="evidence" value="ECO:0007669"/>
    <property type="project" value="InterPro"/>
</dbReference>
<feature type="transmembrane region" description="Helical" evidence="1">
    <location>
        <begin position="82"/>
        <end position="100"/>
    </location>
</feature>
<evidence type="ECO:0000313" key="3">
    <source>
        <dbReference type="Proteomes" id="UP000315891"/>
    </source>
</evidence>
<feature type="transmembrane region" description="Helical" evidence="1">
    <location>
        <begin position="106"/>
        <end position="126"/>
    </location>
</feature>
<keyword evidence="1" id="KW-0472">Membrane</keyword>
<keyword evidence="1" id="KW-1133">Transmembrane helix</keyword>
<dbReference type="Pfam" id="PF03203">
    <property type="entry name" value="MerC"/>
    <property type="match status" value="1"/>
</dbReference>
<dbReference type="OrthoDB" id="5966279at2"/>
<evidence type="ECO:0000313" key="2">
    <source>
        <dbReference type="EMBL" id="QDQ72436.1"/>
    </source>
</evidence>
<feature type="transmembrane region" description="Helical" evidence="1">
    <location>
        <begin position="21"/>
        <end position="51"/>
    </location>
</feature>
<name>A0A516V1N2_9GAMM</name>
<keyword evidence="1" id="KW-0812">Transmembrane</keyword>
<evidence type="ECO:0000256" key="1">
    <source>
        <dbReference type="SAM" id="Phobius"/>
    </source>
</evidence>
<dbReference type="AlphaFoldDB" id="A0A516V1N2"/>